<dbReference type="EMBL" id="JACXVP010000004">
    <property type="protein sequence ID" value="KAG5609469.1"/>
    <property type="molecule type" value="Genomic_DNA"/>
</dbReference>
<dbReference type="OrthoDB" id="1113518at2759"/>
<evidence type="ECO:0000313" key="2">
    <source>
        <dbReference type="Proteomes" id="UP000824120"/>
    </source>
</evidence>
<dbReference type="PANTHER" id="PTHR33710">
    <property type="entry name" value="BNAC02G09200D PROTEIN"/>
    <property type="match status" value="1"/>
</dbReference>
<evidence type="ECO:0000313" key="1">
    <source>
        <dbReference type="EMBL" id="KAG5609469.1"/>
    </source>
</evidence>
<dbReference type="InterPro" id="IPR036691">
    <property type="entry name" value="Endo/exonu/phosph_ase_sf"/>
</dbReference>
<sequence>MLNGKLNDFNTILNDAEKLGGLPVIITETLDFAHVPNGRIEGDSIFKRLDRVLGNSEFMNMLPDTEVTHLIRQGSDHAPLHVKFNAQNSHIAKPFKLINFWTKHSEFHKLVEESWQNECIGTPIKVLQTKLKRGVSGMELENFWKYIPKNIHAGRCDQ</sequence>
<dbReference type="AlphaFoldDB" id="A0A9J5ZAU2"/>
<reference evidence="1 2" key="1">
    <citation type="submission" date="2020-09" db="EMBL/GenBank/DDBJ databases">
        <title>De no assembly of potato wild relative species, Solanum commersonii.</title>
        <authorList>
            <person name="Cho K."/>
        </authorList>
    </citation>
    <scope>NUCLEOTIDE SEQUENCE [LARGE SCALE GENOMIC DNA]</scope>
    <source>
        <strain evidence="1">LZ3.2</strain>
        <tissue evidence="1">Leaf</tissue>
    </source>
</reference>
<keyword evidence="2" id="KW-1185">Reference proteome</keyword>
<dbReference type="SUPFAM" id="SSF56219">
    <property type="entry name" value="DNase I-like"/>
    <property type="match status" value="1"/>
</dbReference>
<accession>A0A9J5ZAU2</accession>
<dbReference type="Proteomes" id="UP000824120">
    <property type="component" value="Chromosome 4"/>
</dbReference>
<gene>
    <name evidence="1" type="ORF">H5410_020750</name>
</gene>
<protein>
    <submittedName>
        <fullName evidence="1">Uncharacterized protein</fullName>
    </submittedName>
</protein>
<organism evidence="1 2">
    <name type="scientific">Solanum commersonii</name>
    <name type="common">Commerson's wild potato</name>
    <name type="synonym">Commerson's nightshade</name>
    <dbReference type="NCBI Taxonomy" id="4109"/>
    <lineage>
        <taxon>Eukaryota</taxon>
        <taxon>Viridiplantae</taxon>
        <taxon>Streptophyta</taxon>
        <taxon>Embryophyta</taxon>
        <taxon>Tracheophyta</taxon>
        <taxon>Spermatophyta</taxon>
        <taxon>Magnoliopsida</taxon>
        <taxon>eudicotyledons</taxon>
        <taxon>Gunneridae</taxon>
        <taxon>Pentapetalae</taxon>
        <taxon>asterids</taxon>
        <taxon>lamiids</taxon>
        <taxon>Solanales</taxon>
        <taxon>Solanaceae</taxon>
        <taxon>Solanoideae</taxon>
        <taxon>Solaneae</taxon>
        <taxon>Solanum</taxon>
    </lineage>
</organism>
<dbReference type="PANTHER" id="PTHR33710:SF71">
    <property type="entry name" value="ENDONUCLEASE_EXONUCLEASE_PHOSPHATASE DOMAIN-CONTAINING PROTEIN"/>
    <property type="match status" value="1"/>
</dbReference>
<proteinExistence type="predicted"/>
<comment type="caution">
    <text evidence="1">The sequence shown here is derived from an EMBL/GenBank/DDBJ whole genome shotgun (WGS) entry which is preliminary data.</text>
</comment>
<feature type="non-terminal residue" evidence="1">
    <location>
        <position position="1"/>
    </location>
</feature>
<name>A0A9J5ZAU2_SOLCO</name>